<organism evidence="3 4">
    <name type="scientific">Candidatus Portnoybacteria bacterium CG23_combo_of_CG06-09_8_20_14_all_37_13</name>
    <dbReference type="NCBI Taxonomy" id="1974819"/>
    <lineage>
        <taxon>Bacteria</taxon>
        <taxon>Candidatus Portnoyibacteriota</taxon>
    </lineage>
</organism>
<dbReference type="AlphaFoldDB" id="A0A2G9YET5"/>
<keyword evidence="2" id="KW-0812">Transmembrane</keyword>
<evidence type="ECO:0000313" key="4">
    <source>
        <dbReference type="Proteomes" id="UP000231480"/>
    </source>
</evidence>
<dbReference type="Pfam" id="PF05137">
    <property type="entry name" value="PilN"/>
    <property type="match status" value="1"/>
</dbReference>
<keyword evidence="1" id="KW-0175">Coiled coil</keyword>
<dbReference type="PANTHER" id="PTHR40278:SF1">
    <property type="entry name" value="DNA UTILIZATION PROTEIN HOFN"/>
    <property type="match status" value="1"/>
</dbReference>
<protein>
    <recommendedName>
        <fullName evidence="5">Fimbrial assembly protein</fullName>
    </recommendedName>
</protein>
<evidence type="ECO:0000256" key="2">
    <source>
        <dbReference type="SAM" id="Phobius"/>
    </source>
</evidence>
<evidence type="ECO:0000256" key="1">
    <source>
        <dbReference type="SAM" id="Coils"/>
    </source>
</evidence>
<dbReference type="InterPro" id="IPR007813">
    <property type="entry name" value="PilN"/>
</dbReference>
<dbReference type="InterPro" id="IPR052534">
    <property type="entry name" value="Extracell_DNA_Util/SecSys_Comp"/>
</dbReference>
<keyword evidence="2" id="KW-1133">Transmembrane helix</keyword>
<keyword evidence="2" id="KW-0472">Membrane</keyword>
<comment type="caution">
    <text evidence="3">The sequence shown here is derived from an EMBL/GenBank/DDBJ whole genome shotgun (WGS) entry which is preliminary data.</text>
</comment>
<sequence>MMKINLLPAQKKQELKLRFFERKVVAFGAFLTTLILFLIICLAIIYLTLYLTQLQIKQSNALFNQAQELGEQVVELNQELSGFINQRLEYLAKIIEEQVTWSPILEKLAQIVPKNTRLESLEINNKEIKIGGYAETRDDVLLLQKILGQEKQFIDINSPLSNVVKQKNIDFYLSFKIKE</sequence>
<evidence type="ECO:0000313" key="3">
    <source>
        <dbReference type="EMBL" id="PIP17041.1"/>
    </source>
</evidence>
<feature type="coiled-coil region" evidence="1">
    <location>
        <begin position="59"/>
        <end position="86"/>
    </location>
</feature>
<dbReference type="PANTHER" id="PTHR40278">
    <property type="entry name" value="DNA UTILIZATION PROTEIN HOFN"/>
    <property type="match status" value="1"/>
</dbReference>
<proteinExistence type="predicted"/>
<reference evidence="3 4" key="1">
    <citation type="submission" date="2017-09" db="EMBL/GenBank/DDBJ databases">
        <title>Depth-based differentiation of microbial function through sediment-hosted aquifers and enrichment of novel symbionts in the deep terrestrial subsurface.</title>
        <authorList>
            <person name="Probst A.J."/>
            <person name="Ladd B."/>
            <person name="Jarett J.K."/>
            <person name="Geller-Mcgrath D.E."/>
            <person name="Sieber C.M."/>
            <person name="Emerson J.B."/>
            <person name="Anantharaman K."/>
            <person name="Thomas B.C."/>
            <person name="Malmstrom R."/>
            <person name="Stieglmeier M."/>
            <person name="Klingl A."/>
            <person name="Woyke T."/>
            <person name="Ryan C.M."/>
            <person name="Banfield J.F."/>
        </authorList>
    </citation>
    <scope>NUCLEOTIDE SEQUENCE [LARGE SCALE GENOMIC DNA]</scope>
    <source>
        <strain evidence="3">CG23_combo_of_CG06-09_8_20_14_all_37_13</strain>
    </source>
</reference>
<dbReference type="Proteomes" id="UP000231480">
    <property type="component" value="Unassembled WGS sequence"/>
</dbReference>
<name>A0A2G9YET5_9BACT</name>
<dbReference type="EMBL" id="PCRH01000046">
    <property type="protein sequence ID" value="PIP17041.1"/>
    <property type="molecule type" value="Genomic_DNA"/>
</dbReference>
<feature type="transmembrane region" description="Helical" evidence="2">
    <location>
        <begin position="24"/>
        <end position="51"/>
    </location>
</feature>
<gene>
    <name evidence="3" type="ORF">COX44_02130</name>
</gene>
<accession>A0A2G9YET5</accession>
<evidence type="ECO:0008006" key="5">
    <source>
        <dbReference type="Google" id="ProtNLM"/>
    </source>
</evidence>